<accession>A0A0K0E9Y3</accession>
<evidence type="ECO:0000256" key="1">
    <source>
        <dbReference type="SAM" id="SignalP"/>
    </source>
</evidence>
<dbReference type="WBParaSite" id="SSTP_0000631500.1">
    <property type="protein sequence ID" value="SSTP_0000631500.1"/>
    <property type="gene ID" value="SSTP_0000631500"/>
</dbReference>
<organism evidence="3">
    <name type="scientific">Strongyloides stercoralis</name>
    <name type="common">Threadworm</name>
    <dbReference type="NCBI Taxonomy" id="6248"/>
    <lineage>
        <taxon>Eukaryota</taxon>
        <taxon>Metazoa</taxon>
        <taxon>Ecdysozoa</taxon>
        <taxon>Nematoda</taxon>
        <taxon>Chromadorea</taxon>
        <taxon>Rhabditida</taxon>
        <taxon>Tylenchina</taxon>
        <taxon>Panagrolaimomorpha</taxon>
        <taxon>Strongyloidoidea</taxon>
        <taxon>Strongyloididae</taxon>
        <taxon>Strongyloides</taxon>
    </lineage>
</organism>
<evidence type="ECO:0000313" key="2">
    <source>
        <dbReference type="Proteomes" id="UP000035681"/>
    </source>
</evidence>
<dbReference type="AlphaFoldDB" id="A0A0K0E9Y3"/>
<feature type="chain" id="PRO_5005327826" evidence="1">
    <location>
        <begin position="20"/>
        <end position="242"/>
    </location>
</feature>
<evidence type="ECO:0000313" key="4">
    <source>
        <dbReference type="WBParaSite" id="TCONS_00014858.p1"/>
    </source>
</evidence>
<reference evidence="3" key="1">
    <citation type="submission" date="2015-08" db="UniProtKB">
        <authorList>
            <consortium name="WormBaseParasite"/>
        </authorList>
    </citation>
    <scope>IDENTIFICATION</scope>
</reference>
<dbReference type="WBParaSite" id="TCONS_00014858.p1">
    <property type="protein sequence ID" value="TCONS_00014858.p1"/>
    <property type="gene ID" value="XLOC_010070"/>
</dbReference>
<feature type="signal peptide" evidence="1">
    <location>
        <begin position="1"/>
        <end position="19"/>
    </location>
</feature>
<keyword evidence="2" id="KW-1185">Reference proteome</keyword>
<proteinExistence type="predicted"/>
<evidence type="ECO:0000313" key="3">
    <source>
        <dbReference type="WBParaSite" id="SSTP_0000631500.1"/>
    </source>
</evidence>
<name>A0A0K0E9Y3_STRER</name>
<protein>
    <submittedName>
        <fullName evidence="4">SXP/RAL-2 family protein Ani s 5-like cation-binding domain-containing protein</fullName>
    </submittedName>
</protein>
<keyword evidence="1" id="KW-0732">Signal</keyword>
<sequence length="242" mass="27795">MNLINFIIFSTIFVTLILAKPYNKICGLPKNINTYPNYVIEQLQIIWKYYVPSSNCDAKYLLTQNVLRLHSDIVDHLSEVQESTYNDIKHDNEDYHSFEPIKPAQALGSKSMPVIEKPDYQTQPEQSYFFSNSGNYESRGPTVPVTTTGEDAPGPYLNTEQATFLKHVTPQVRDMFLRLFYDTDIPSESLRDHKLHMLAISMLDSETLKLFDTWAVARRKALKDISSSSPKKNSHNLIQINN</sequence>
<dbReference type="Proteomes" id="UP000035681">
    <property type="component" value="Unplaced"/>
</dbReference>